<sequence length="74" mass="7548">MGRERRRVVALAGLVGLGRGGGGAVLDALPPQNRWRSEGGDAAPTPVVVRHTPLSPGNTIANIAGRTSPPSSLQ</sequence>
<feature type="region of interest" description="Disordered" evidence="1">
    <location>
        <begin position="51"/>
        <end position="74"/>
    </location>
</feature>
<protein>
    <submittedName>
        <fullName evidence="2">Uncharacterized protein</fullName>
    </submittedName>
</protein>
<keyword evidence="3" id="KW-1185">Reference proteome</keyword>
<proteinExistence type="predicted"/>
<name>A0A5B7GN27_PORTR</name>
<evidence type="ECO:0000313" key="3">
    <source>
        <dbReference type="Proteomes" id="UP000324222"/>
    </source>
</evidence>
<organism evidence="2 3">
    <name type="scientific">Portunus trituberculatus</name>
    <name type="common">Swimming crab</name>
    <name type="synonym">Neptunus trituberculatus</name>
    <dbReference type="NCBI Taxonomy" id="210409"/>
    <lineage>
        <taxon>Eukaryota</taxon>
        <taxon>Metazoa</taxon>
        <taxon>Ecdysozoa</taxon>
        <taxon>Arthropoda</taxon>
        <taxon>Crustacea</taxon>
        <taxon>Multicrustacea</taxon>
        <taxon>Malacostraca</taxon>
        <taxon>Eumalacostraca</taxon>
        <taxon>Eucarida</taxon>
        <taxon>Decapoda</taxon>
        <taxon>Pleocyemata</taxon>
        <taxon>Brachyura</taxon>
        <taxon>Eubrachyura</taxon>
        <taxon>Portunoidea</taxon>
        <taxon>Portunidae</taxon>
        <taxon>Portuninae</taxon>
        <taxon>Portunus</taxon>
    </lineage>
</organism>
<dbReference type="AlphaFoldDB" id="A0A5B7GN27"/>
<comment type="caution">
    <text evidence="2">The sequence shown here is derived from an EMBL/GenBank/DDBJ whole genome shotgun (WGS) entry which is preliminary data.</text>
</comment>
<reference evidence="2 3" key="1">
    <citation type="submission" date="2019-05" db="EMBL/GenBank/DDBJ databases">
        <title>Another draft genome of Portunus trituberculatus and its Hox gene families provides insights of decapod evolution.</title>
        <authorList>
            <person name="Jeong J.-H."/>
            <person name="Song I."/>
            <person name="Kim S."/>
            <person name="Choi T."/>
            <person name="Kim D."/>
            <person name="Ryu S."/>
            <person name="Kim W."/>
        </authorList>
    </citation>
    <scope>NUCLEOTIDE SEQUENCE [LARGE SCALE GENOMIC DNA]</scope>
    <source>
        <tissue evidence="2">Muscle</tissue>
    </source>
</reference>
<evidence type="ECO:0000256" key="1">
    <source>
        <dbReference type="SAM" id="MobiDB-lite"/>
    </source>
</evidence>
<dbReference type="EMBL" id="VSRR010017330">
    <property type="protein sequence ID" value="MPC60252.1"/>
    <property type="molecule type" value="Genomic_DNA"/>
</dbReference>
<dbReference type="Proteomes" id="UP000324222">
    <property type="component" value="Unassembled WGS sequence"/>
</dbReference>
<accession>A0A5B7GN27</accession>
<gene>
    <name evidence="2" type="ORF">E2C01_054291</name>
</gene>
<evidence type="ECO:0000313" key="2">
    <source>
        <dbReference type="EMBL" id="MPC60252.1"/>
    </source>
</evidence>